<evidence type="ECO:0000259" key="2">
    <source>
        <dbReference type="Pfam" id="PF12770"/>
    </source>
</evidence>
<dbReference type="EMBL" id="SPUK01000021">
    <property type="protein sequence ID" value="TQV90979.1"/>
    <property type="molecule type" value="Genomic_DNA"/>
</dbReference>
<sequence length="798" mass="87552">MDTVYITSYAGRPSTPTENVVDAPASGVEGAAPPRRRRWQLFVRLNSQQVRGLHVHYHHHDVALVDPFVDADYHAVFERYLCITDSPPPKSLSSTAAGNNEKAAAAAAAAHLALPLRPQPPGGPALDSDDVARMERQIDGYAHSLLSQLRLREDLLRPEATDLQLYVVEQHHDAGVAAAAAADAPGIHCLAWELLESVRLPKLPNLRLRVSRVTDFAAAAPLGRSSSILRGGALLSPSSSPSPSPSPSPLGTNTQHLSLTQVQADPSSTYRILLVVARDFSRTGAERDAEPDLAQYPLMSVQRKLRAGRMMLEVVRPGSVEELGEHLRVRSAQGVHFHIVHFDMHGQVMPDRSGVYMPWLLFAKRTYATQSNGYHLPQTRLAAAAEVADLLARHQVENVVLNACLSAYNRSSSATNLAHLLLQRGVRNVSAMWFYVHYQTAETYLEAFYHHLLRGCLDFHVAAQRGREAVRGTPTLRSGRPCKDDFLCVNYGWQAPLQQRTDGSAMTAREPSPAPSARSQSSSTSASSRGFGWKKSPSSPRLAESLIAAAGGGGSGGDEPVLRMTLHLLELEYKLVTFRVIYASDMHHGGRGDLADTIDRMAGMWLSTNMIDDVHYYEAKDFARDSLPPHRDRRSRASLSSSPSSAALALASVSSSTGGGGYLQRFLSPLPQPVAALRATLHVIRNVDDVVDPGWRADDTANARNEERRVRAQEGLQRFARRLHTQGDSYCIFLGSRNVEWFERFLRHLHGAWWLHMPWGVTVPSRSPIPRRSRDRTGDGRDGGGLDGVSSNSNGQRA</sequence>
<evidence type="ECO:0000313" key="3">
    <source>
        <dbReference type="EMBL" id="TQV90979.1"/>
    </source>
</evidence>
<feature type="region of interest" description="Disordered" evidence="1">
    <location>
        <begin position="500"/>
        <end position="539"/>
    </location>
</feature>
<evidence type="ECO:0000256" key="1">
    <source>
        <dbReference type="SAM" id="MobiDB-lite"/>
    </source>
</evidence>
<proteinExistence type="predicted"/>
<dbReference type="AlphaFoldDB" id="A0A545UNE1"/>
<feature type="compositionally biased region" description="Polar residues" evidence="1">
    <location>
        <begin position="789"/>
        <end position="798"/>
    </location>
</feature>
<feature type="region of interest" description="Disordered" evidence="1">
    <location>
        <begin position="233"/>
        <end position="254"/>
    </location>
</feature>
<dbReference type="InterPro" id="IPR024983">
    <property type="entry name" value="CHAT_dom"/>
</dbReference>
<dbReference type="Proteomes" id="UP000315783">
    <property type="component" value="Unassembled WGS sequence"/>
</dbReference>
<dbReference type="OrthoDB" id="5301473at2759"/>
<comment type="caution">
    <text evidence="3">The sequence shown here is derived from an EMBL/GenBank/DDBJ whole genome shotgun (WGS) entry which is preliminary data.</text>
</comment>
<feature type="compositionally biased region" description="Low complexity" evidence="1">
    <location>
        <begin position="508"/>
        <end position="529"/>
    </location>
</feature>
<protein>
    <submittedName>
        <fullName evidence="3">TPR repeat-containing protein</fullName>
    </submittedName>
</protein>
<feature type="compositionally biased region" description="Basic and acidic residues" evidence="1">
    <location>
        <begin position="775"/>
        <end position="784"/>
    </location>
</feature>
<organism evidence="3 4">
    <name type="scientific">Cordyceps javanica</name>
    <dbReference type="NCBI Taxonomy" id="43265"/>
    <lineage>
        <taxon>Eukaryota</taxon>
        <taxon>Fungi</taxon>
        <taxon>Dikarya</taxon>
        <taxon>Ascomycota</taxon>
        <taxon>Pezizomycotina</taxon>
        <taxon>Sordariomycetes</taxon>
        <taxon>Hypocreomycetidae</taxon>
        <taxon>Hypocreales</taxon>
        <taxon>Cordycipitaceae</taxon>
        <taxon>Cordyceps</taxon>
    </lineage>
</organism>
<evidence type="ECO:0000313" key="4">
    <source>
        <dbReference type="Proteomes" id="UP000315783"/>
    </source>
</evidence>
<feature type="domain" description="CHAT" evidence="2">
    <location>
        <begin position="292"/>
        <end position="455"/>
    </location>
</feature>
<name>A0A545UNE1_9HYPO</name>
<gene>
    <name evidence="3" type="ORF">IF1G_10214</name>
</gene>
<dbReference type="Pfam" id="PF12770">
    <property type="entry name" value="CHAT"/>
    <property type="match status" value="1"/>
</dbReference>
<feature type="region of interest" description="Disordered" evidence="1">
    <location>
        <begin position="765"/>
        <end position="798"/>
    </location>
</feature>
<keyword evidence="4" id="KW-1185">Reference proteome</keyword>
<accession>A0A545UNE1</accession>
<reference evidence="3 4" key="1">
    <citation type="journal article" date="2019" name="Appl. Microbiol. Biotechnol.">
        <title>Genome sequence of Isaria javanica and comparative genome analysis insights into family S53 peptidase evolution in fungal entomopathogens.</title>
        <authorList>
            <person name="Lin R."/>
            <person name="Zhang X."/>
            <person name="Xin B."/>
            <person name="Zou M."/>
            <person name="Gao Y."/>
            <person name="Qin F."/>
            <person name="Hu Q."/>
            <person name="Xie B."/>
            <person name="Cheng X."/>
        </authorList>
    </citation>
    <scope>NUCLEOTIDE SEQUENCE [LARGE SCALE GENOMIC DNA]</scope>
    <source>
        <strain evidence="3 4">IJ1G</strain>
    </source>
</reference>
<dbReference type="STRING" id="43265.A0A545UNE1"/>